<evidence type="ECO:0000256" key="1">
    <source>
        <dbReference type="SAM" id="MobiDB-lite"/>
    </source>
</evidence>
<name>Q942T9_ORYSJ</name>
<evidence type="ECO:0000313" key="2">
    <source>
        <dbReference type="EMBL" id="BAB64742.1"/>
    </source>
</evidence>
<feature type="compositionally biased region" description="Gly residues" evidence="1">
    <location>
        <begin position="17"/>
        <end position="27"/>
    </location>
</feature>
<organism evidence="2">
    <name type="scientific">Oryza sativa subsp. japonica</name>
    <name type="common">Rice</name>
    <dbReference type="NCBI Taxonomy" id="39947"/>
    <lineage>
        <taxon>Eukaryota</taxon>
        <taxon>Viridiplantae</taxon>
        <taxon>Streptophyta</taxon>
        <taxon>Embryophyta</taxon>
        <taxon>Tracheophyta</taxon>
        <taxon>Spermatophyta</taxon>
        <taxon>Magnoliopsida</taxon>
        <taxon>Liliopsida</taxon>
        <taxon>Poales</taxon>
        <taxon>Poaceae</taxon>
        <taxon>BOP clade</taxon>
        <taxon>Oryzoideae</taxon>
        <taxon>Oryzeae</taxon>
        <taxon>Oryzinae</taxon>
        <taxon>Oryza</taxon>
        <taxon>Oryza sativa</taxon>
    </lineage>
</organism>
<gene>
    <name evidence="2" type="primary">P0560B06.3</name>
</gene>
<sequence length="139" mass="14141">MCEPRSWWPRQRSSGGAATGSGGGSGGARIWAGAVPAGSGRAGAAAAAGGEEGRAGPAGGGEKEGGWKETLVAHGKGWDGLGGRSRRRKPGGPQNREKRPAQGQATWLRARWKAMGFGGHRRGDAGGGEVCGYWKGCEE</sequence>
<proteinExistence type="predicted"/>
<accession>Q942T9</accession>
<protein>
    <submittedName>
        <fullName evidence="2">p0560B06.3 protein</fullName>
    </submittedName>
</protein>
<dbReference type="EMBL" id="AP003281">
    <property type="protein sequence ID" value="BAB64742.1"/>
    <property type="molecule type" value="Genomic_DNA"/>
</dbReference>
<dbReference type="Proteomes" id="UP000817658">
    <property type="component" value="Chromosome 1"/>
</dbReference>
<dbReference type="AlphaFoldDB" id="Q942T9"/>
<feature type="region of interest" description="Disordered" evidence="1">
    <location>
        <begin position="1"/>
        <end position="105"/>
    </location>
</feature>
<feature type="compositionally biased region" description="Low complexity" evidence="1">
    <location>
        <begin position="28"/>
        <end position="49"/>
    </location>
</feature>
<reference evidence="2" key="1">
    <citation type="journal article" date="2002" name="Nature">
        <title>The genome sequence and structure of rice chromosome 1.</title>
        <authorList>
            <person name="Sasaki T."/>
            <person name="Matsumoto T."/>
            <person name="Yamamoto K."/>
            <person name="Sakata K."/>
            <person name="Baba T."/>
            <person name="Katayose Y."/>
            <person name="Wu J."/>
            <person name="Niimura Y."/>
            <person name="Cheng Z."/>
            <person name="Nagamura Y."/>
            <person name="Antonio B.A."/>
            <person name="Kanamori H."/>
            <person name="Hosokawa S."/>
            <person name="Masukawa M."/>
            <person name="Arikawa K."/>
            <person name="Chiden Y."/>
            <person name="Hayashi M."/>
            <person name="Okamoto M."/>
            <person name="Ando T."/>
            <person name="Aoki H."/>
            <person name="Arita K."/>
            <person name="Hamada M."/>
            <person name="Harada C."/>
            <person name="Hijishita S."/>
            <person name="Honda M."/>
            <person name="Ichikawa Y."/>
            <person name="Idonuma A."/>
            <person name="Iijima M."/>
            <person name="Ikeda M."/>
            <person name="Ikeno M."/>
            <person name="Itoh S."/>
            <person name="Itoh T."/>
            <person name="Itoh Y."/>
            <person name="Itoh Y."/>
            <person name="Iwabuchi A."/>
            <person name="Kamiya K."/>
            <person name="Karasawa W."/>
            <person name="Katagiri S."/>
            <person name="Kikuta A."/>
            <person name="Kobayashi N."/>
            <person name="Kono I."/>
            <person name="Machita K."/>
            <person name="Maehara T."/>
            <person name="Mizuno H."/>
            <person name="Mizubayashi T."/>
            <person name="Mukai Y."/>
            <person name="Nagasaki H."/>
            <person name="Nakashima M."/>
            <person name="Nakama Y."/>
            <person name="Nakamichi Y."/>
            <person name="Nakamura M."/>
            <person name="Namiki N."/>
            <person name="Negishi M."/>
            <person name="Ohta I."/>
            <person name="Ono N."/>
            <person name="Saji S."/>
            <person name="Sakai K."/>
            <person name="Shibata M."/>
            <person name="Shimokawa T."/>
            <person name="Shomura A."/>
            <person name="Song J."/>
            <person name="Takazaki Y."/>
            <person name="Terasawa K."/>
            <person name="Tsuji K."/>
            <person name="Waki K."/>
            <person name="Yamagata H."/>
            <person name="Yamane H."/>
            <person name="Yoshiki S."/>
            <person name="Yoshihara R."/>
            <person name="Yukawa K."/>
            <person name="Zhong H."/>
            <person name="Iwama H."/>
            <person name="Endo T."/>
            <person name="Ito H."/>
            <person name="Hahn J.H."/>
            <person name="Kim H.I."/>
            <person name="Eun M.Y."/>
            <person name="Yano M."/>
            <person name="Jiang J."/>
            <person name="Gojobori T."/>
        </authorList>
    </citation>
    <scope>NUCLEOTIDE SEQUENCE</scope>
</reference>